<feature type="domain" description="Glucose/Sorbosone dehydrogenase" evidence="1">
    <location>
        <begin position="66"/>
        <end position="406"/>
    </location>
</feature>
<name>A0A418YTX1_9SPHN</name>
<reference evidence="2 3" key="1">
    <citation type="submission" date="2018-08" db="EMBL/GenBank/DDBJ databases">
        <title>Sphingobium sp. EO9.</title>
        <authorList>
            <person name="Park Y."/>
            <person name="Kim K.H."/>
            <person name="Jeon C.O."/>
        </authorList>
    </citation>
    <scope>NUCLEOTIDE SEQUENCE [LARGE SCALE GENOMIC DNA]</scope>
    <source>
        <strain evidence="2 3">EO9</strain>
    </source>
</reference>
<organism evidence="2 3">
    <name type="scientific">Sphingobium terrigena</name>
    <dbReference type="NCBI Taxonomy" id="2304063"/>
    <lineage>
        <taxon>Bacteria</taxon>
        <taxon>Pseudomonadati</taxon>
        <taxon>Pseudomonadota</taxon>
        <taxon>Alphaproteobacteria</taxon>
        <taxon>Sphingomonadales</taxon>
        <taxon>Sphingomonadaceae</taxon>
        <taxon>Sphingobium</taxon>
    </lineage>
</organism>
<protein>
    <submittedName>
        <fullName evidence="2">PQQ-dependent sugar dehydrogenase</fullName>
    </submittedName>
</protein>
<dbReference type="PANTHER" id="PTHR19328">
    <property type="entry name" value="HEDGEHOG-INTERACTING PROTEIN"/>
    <property type="match status" value="1"/>
</dbReference>
<dbReference type="EMBL" id="QVRA01000006">
    <property type="protein sequence ID" value="RJG55506.1"/>
    <property type="molecule type" value="Genomic_DNA"/>
</dbReference>
<keyword evidence="3" id="KW-1185">Reference proteome</keyword>
<dbReference type="SUPFAM" id="SSF50952">
    <property type="entry name" value="Soluble quinoprotein glucose dehydrogenase"/>
    <property type="match status" value="1"/>
</dbReference>
<dbReference type="Pfam" id="PF07995">
    <property type="entry name" value="GSDH"/>
    <property type="match status" value="1"/>
</dbReference>
<gene>
    <name evidence="2" type="ORF">D0Z70_08885</name>
</gene>
<dbReference type="Proteomes" id="UP000283469">
    <property type="component" value="Unassembled WGS sequence"/>
</dbReference>
<dbReference type="PANTHER" id="PTHR19328:SF75">
    <property type="entry name" value="ALDOSE SUGAR DEHYDROGENASE YLII"/>
    <property type="match status" value="1"/>
</dbReference>
<dbReference type="Gene3D" id="2.120.10.30">
    <property type="entry name" value="TolB, C-terminal domain"/>
    <property type="match status" value="1"/>
</dbReference>
<dbReference type="InterPro" id="IPR011042">
    <property type="entry name" value="6-blade_b-propeller_TolB-like"/>
</dbReference>
<proteinExistence type="predicted"/>
<sequence length="417" mass="44783">MLSIALRLRSEPALGLIGGRTEKIVTRTFIAALPLILIACSADNATGQNAADAPAKPFKTATIADFDSPWAMTFLPDGRALVTEKAGEMILFDPKNVDQSWGGKIRVQIQGRPKVDSEGQGALMDVVLHPQFTQNRIVYLSWSEQGPGGKGVALGKGEFSEAPSVCTGQPCPKQPILKNFQIIFRASPYVEGDGHYSGRIAFSPDGKYLFFTNGERQKFDPAQDPKATLGKVLRLNLDGTPAAGNPLAAQGFHPAVWSYGHRNLLGIAFDADGRLWEQEMGPKGGDEVNLIKPGLNYGYPKVSNGSHYDGRDIPDHAPGDGFEAPKVSWNPVISPGGLLYYSGNLFPAWKGSLFIGGLSSKALVRVKLDGDKASKADQWDMGARIREVEQGPDGALWVLEDGDDGSQGRLLKLTPAG</sequence>
<dbReference type="InterPro" id="IPR012938">
    <property type="entry name" value="Glc/Sorbosone_DH"/>
</dbReference>
<accession>A0A418YTX1</accession>
<evidence type="ECO:0000313" key="3">
    <source>
        <dbReference type="Proteomes" id="UP000283469"/>
    </source>
</evidence>
<evidence type="ECO:0000259" key="1">
    <source>
        <dbReference type="Pfam" id="PF07995"/>
    </source>
</evidence>
<dbReference type="AlphaFoldDB" id="A0A418YTX1"/>
<evidence type="ECO:0000313" key="2">
    <source>
        <dbReference type="EMBL" id="RJG55506.1"/>
    </source>
</evidence>
<dbReference type="InterPro" id="IPR011041">
    <property type="entry name" value="Quinoprot_gluc/sorb_DH_b-prop"/>
</dbReference>
<dbReference type="OrthoDB" id="9770043at2"/>
<comment type="caution">
    <text evidence="2">The sequence shown here is derived from an EMBL/GenBank/DDBJ whole genome shotgun (WGS) entry which is preliminary data.</text>
</comment>